<dbReference type="RefSeq" id="WP_203659095.1">
    <property type="nucleotide sequence ID" value="NZ_BAAAZM010000008.1"/>
</dbReference>
<dbReference type="Proteomes" id="UP000612808">
    <property type="component" value="Unassembled WGS sequence"/>
</dbReference>
<keyword evidence="2" id="KW-1185">Reference proteome</keyword>
<reference evidence="1" key="1">
    <citation type="submission" date="2021-01" db="EMBL/GenBank/DDBJ databases">
        <title>Whole genome shotgun sequence of Actinocatenispora rupis NBRC 107355.</title>
        <authorList>
            <person name="Komaki H."/>
            <person name="Tamura T."/>
        </authorList>
    </citation>
    <scope>NUCLEOTIDE SEQUENCE</scope>
    <source>
        <strain evidence="1">NBRC 107355</strain>
    </source>
</reference>
<comment type="caution">
    <text evidence="1">The sequence shown here is derived from an EMBL/GenBank/DDBJ whole genome shotgun (WGS) entry which is preliminary data.</text>
</comment>
<dbReference type="AlphaFoldDB" id="A0A8J3NAW9"/>
<organism evidence="1 2">
    <name type="scientific">Actinocatenispora rupis</name>
    <dbReference type="NCBI Taxonomy" id="519421"/>
    <lineage>
        <taxon>Bacteria</taxon>
        <taxon>Bacillati</taxon>
        <taxon>Actinomycetota</taxon>
        <taxon>Actinomycetes</taxon>
        <taxon>Micromonosporales</taxon>
        <taxon>Micromonosporaceae</taxon>
        <taxon>Actinocatenispora</taxon>
    </lineage>
</organism>
<evidence type="ECO:0000313" key="2">
    <source>
        <dbReference type="Proteomes" id="UP000612808"/>
    </source>
</evidence>
<accession>A0A8J3NAW9</accession>
<evidence type="ECO:0000313" key="1">
    <source>
        <dbReference type="EMBL" id="GID12784.1"/>
    </source>
</evidence>
<gene>
    <name evidence="1" type="ORF">Aru02nite_36730</name>
</gene>
<sequence>MAVTGIAPRVGDLVRLDAQASSQFDRPIWFRVIGVQPSPAVPGWVYLDGWELAEGLEITETRVFVRISGLTVRHDG</sequence>
<protein>
    <submittedName>
        <fullName evidence="1">Uncharacterized protein</fullName>
    </submittedName>
</protein>
<dbReference type="EMBL" id="BOMB01000021">
    <property type="protein sequence ID" value="GID12784.1"/>
    <property type="molecule type" value="Genomic_DNA"/>
</dbReference>
<name>A0A8J3NAW9_9ACTN</name>
<proteinExistence type="predicted"/>